<name>A0A1G7H1G9_9RHOB</name>
<dbReference type="InterPro" id="IPR035994">
    <property type="entry name" value="Nucleoside_phosphorylase_sf"/>
</dbReference>
<sequence>MTHFPSSLAPGGRPLPAASGPPDATPRIAVISAFPPEIALLEAALEDGETHRIGPARYITGRLDGREIVLFLSGISTVNAAMTTQAALDHFGVSAILFSGIAGGVDPSLGIGDVVVPERWGQFLEGAFARETAAGYVLPGWMSAPVANYGMMHACPVGVLPAGASAPESRFWFDTDPGLMEIARDAAREVELERCGDAPARVILGGNGVTGPVFMDNAAFREHVFSAFEARVLDMESAAMAQVAHANGVPFIAFRSLSDLAGGGGDENEMVAFMSVAAENSARLMRAVLARLPEAVD</sequence>
<dbReference type="RefSeq" id="WP_090113374.1">
    <property type="nucleotide sequence ID" value="NZ_FNAT01000005.1"/>
</dbReference>
<gene>
    <name evidence="3" type="ORF">SAMN04488567_3034</name>
</gene>
<feature type="region of interest" description="Disordered" evidence="1">
    <location>
        <begin position="1"/>
        <end position="21"/>
    </location>
</feature>
<dbReference type="PANTHER" id="PTHR21234:SF42">
    <property type="entry name" value="PHOSPHORYLASE SUPERFAMILY PROTEIN"/>
    <property type="match status" value="1"/>
</dbReference>
<dbReference type="Gene3D" id="3.40.50.1580">
    <property type="entry name" value="Nucleoside phosphorylase domain"/>
    <property type="match status" value="1"/>
</dbReference>
<accession>A0A1G7H1G9</accession>
<organism evidence="3 4">
    <name type="scientific">Limimaricola pyoseonensis</name>
    <dbReference type="NCBI Taxonomy" id="521013"/>
    <lineage>
        <taxon>Bacteria</taxon>
        <taxon>Pseudomonadati</taxon>
        <taxon>Pseudomonadota</taxon>
        <taxon>Alphaproteobacteria</taxon>
        <taxon>Rhodobacterales</taxon>
        <taxon>Paracoccaceae</taxon>
        <taxon>Limimaricola</taxon>
    </lineage>
</organism>
<dbReference type="STRING" id="521013.SAMN04488567_3034"/>
<dbReference type="Proteomes" id="UP000198922">
    <property type="component" value="Unassembled WGS sequence"/>
</dbReference>
<dbReference type="PANTHER" id="PTHR21234">
    <property type="entry name" value="PURINE NUCLEOSIDE PHOSPHORYLASE"/>
    <property type="match status" value="1"/>
</dbReference>
<dbReference type="GO" id="GO:0003824">
    <property type="term" value="F:catalytic activity"/>
    <property type="evidence" value="ECO:0007669"/>
    <property type="project" value="InterPro"/>
</dbReference>
<dbReference type="SUPFAM" id="SSF53167">
    <property type="entry name" value="Purine and uridine phosphorylases"/>
    <property type="match status" value="1"/>
</dbReference>
<proteinExistence type="predicted"/>
<protein>
    <submittedName>
        <fullName evidence="3">Adenosylhomocysteine nucleosidase</fullName>
    </submittedName>
</protein>
<reference evidence="4" key="1">
    <citation type="submission" date="2016-10" db="EMBL/GenBank/DDBJ databases">
        <authorList>
            <person name="Varghese N."/>
            <person name="Submissions S."/>
        </authorList>
    </citation>
    <scope>NUCLEOTIDE SEQUENCE [LARGE SCALE GENOMIC DNA]</scope>
    <source>
        <strain evidence="4">DSM 21424</strain>
    </source>
</reference>
<dbReference type="AlphaFoldDB" id="A0A1G7H1G9"/>
<evidence type="ECO:0000259" key="2">
    <source>
        <dbReference type="Pfam" id="PF01048"/>
    </source>
</evidence>
<dbReference type="GO" id="GO:0009116">
    <property type="term" value="P:nucleoside metabolic process"/>
    <property type="evidence" value="ECO:0007669"/>
    <property type="project" value="InterPro"/>
</dbReference>
<keyword evidence="4" id="KW-1185">Reference proteome</keyword>
<evidence type="ECO:0000256" key="1">
    <source>
        <dbReference type="SAM" id="MobiDB-lite"/>
    </source>
</evidence>
<evidence type="ECO:0000313" key="3">
    <source>
        <dbReference type="EMBL" id="SDE94268.1"/>
    </source>
</evidence>
<dbReference type="InterPro" id="IPR000845">
    <property type="entry name" value="Nucleoside_phosphorylase_d"/>
</dbReference>
<dbReference type="EMBL" id="FNAT01000005">
    <property type="protein sequence ID" value="SDE94268.1"/>
    <property type="molecule type" value="Genomic_DNA"/>
</dbReference>
<dbReference type="OrthoDB" id="6677713at2"/>
<dbReference type="Pfam" id="PF01048">
    <property type="entry name" value="PNP_UDP_1"/>
    <property type="match status" value="1"/>
</dbReference>
<feature type="domain" description="Nucleoside phosphorylase" evidence="2">
    <location>
        <begin position="27"/>
        <end position="290"/>
    </location>
</feature>
<dbReference type="CDD" id="cd09008">
    <property type="entry name" value="MTAN"/>
    <property type="match status" value="1"/>
</dbReference>
<evidence type="ECO:0000313" key="4">
    <source>
        <dbReference type="Proteomes" id="UP000198922"/>
    </source>
</evidence>